<dbReference type="Pfam" id="PF12657">
    <property type="entry name" value="TFIIIC_delta"/>
    <property type="match status" value="1"/>
</dbReference>
<evidence type="ECO:0008006" key="4">
    <source>
        <dbReference type="Google" id="ProtNLM"/>
    </source>
</evidence>
<dbReference type="Pfam" id="PF12660">
    <property type="entry name" value="zf-TFIIIC"/>
    <property type="match status" value="1"/>
</dbReference>
<evidence type="ECO:0000259" key="1">
    <source>
        <dbReference type="Pfam" id="PF12657"/>
    </source>
</evidence>
<protein>
    <recommendedName>
        <fullName evidence="4">Transcription factor IIIC 90kDa subunit N-terminal domain-containing protein</fullName>
    </recommendedName>
</protein>
<dbReference type="InterPro" id="IPR044230">
    <property type="entry name" value="GTF3C4"/>
</dbReference>
<dbReference type="OrthoDB" id="421374at2759"/>
<dbReference type="GO" id="GO:0004402">
    <property type="term" value="F:histone acetyltransferase activity"/>
    <property type="evidence" value="ECO:0007669"/>
    <property type="project" value="InterPro"/>
</dbReference>
<dbReference type="SUPFAM" id="SSF69322">
    <property type="entry name" value="Tricorn protease domain 2"/>
    <property type="match status" value="1"/>
</dbReference>
<gene>
    <name evidence="3" type="ORF">JR316_007665</name>
</gene>
<proteinExistence type="predicted"/>
<dbReference type="EMBL" id="JAFIQS010000007">
    <property type="protein sequence ID" value="KAG5167317.1"/>
    <property type="molecule type" value="Genomic_DNA"/>
</dbReference>
<name>A0A8H7XUM9_PSICU</name>
<dbReference type="InterPro" id="IPR024761">
    <property type="entry name" value="TFIIIC_delta_N"/>
</dbReference>
<dbReference type="PANTHER" id="PTHR15496">
    <property type="entry name" value="GENERAL TRANSCRIPTION FACTOR 3C POLYPEPTIDE 4 FAMILY"/>
    <property type="match status" value="1"/>
</dbReference>
<reference evidence="3" key="1">
    <citation type="submission" date="2021-02" db="EMBL/GenBank/DDBJ databases">
        <title>Psilocybe cubensis genome.</title>
        <authorList>
            <person name="Mckernan K.J."/>
            <person name="Crawford S."/>
            <person name="Trippe A."/>
            <person name="Kane L.T."/>
            <person name="Mclaughlin S."/>
        </authorList>
    </citation>
    <scope>NUCLEOTIDE SEQUENCE [LARGE SCALE GENOMIC DNA]</scope>
    <source>
        <strain evidence="3">MGC-MH-2018</strain>
    </source>
</reference>
<feature type="domain" description="Transcription factor IIIC 90kDa subunit N-terminal" evidence="1">
    <location>
        <begin position="25"/>
        <end position="392"/>
    </location>
</feature>
<dbReference type="InterPro" id="IPR024764">
    <property type="entry name" value="TFIIIC_Znf"/>
</dbReference>
<dbReference type="AlphaFoldDB" id="A0A8H7XUM9"/>
<dbReference type="PANTHER" id="PTHR15496:SF2">
    <property type="entry name" value="GENERAL TRANSCRIPTION FACTOR 3C POLYPEPTIDE 4"/>
    <property type="match status" value="1"/>
</dbReference>
<dbReference type="GO" id="GO:0000127">
    <property type="term" value="C:transcription factor TFIIIC complex"/>
    <property type="evidence" value="ECO:0007669"/>
    <property type="project" value="InterPro"/>
</dbReference>
<evidence type="ECO:0000259" key="2">
    <source>
        <dbReference type="Pfam" id="PF12660"/>
    </source>
</evidence>
<sequence length="788" mass="87177">MTLPLYSALVIPTVTSYPSLKCVQWSPDGQLCFITKNSGIIFTPDHGINFDNTSVIKATPGKDVPVLGWFKTMIQHDKITPTRWPEYSQAWGAVSLGSIDMSVISMAISPVGVASNGGCIFVSLSSNMDINFWIAGKNYLKGEWFNIFDLTSFLVDHFATKEKEDLASILQAQAACIEWSPRPNFGLVPEPSIDASLLILGTRAGCLNFLRYRKADNPEIVATLAVADKWITHTAFQGWNTVVHGHCEGYLAYGISDGSVGLVKISQILQENTTTFSFSKSYDIQVKLEHESSLIYGPESRTGITALHWIHVPGRSPILVSSHPGLVNLWSATSDNVPTTTAYWTGFRSLRLQTQKISSDASALHPVTGLTYLRKQDRLVVTLFDGSFHVLRSFSTDPVWATRTVVDTGGEQLTSDGLSSVSRGIFVRMEKGAVDRRDMVQVNGAVSYDDNACFLWVYESACPSDFSYKHDAKHRTTLIVTPMWEDENDELLLQDLATLLNTVKASSGYSPLYLLRPYMLHLRDPAKLHNLHSKLLEILATRPLVEDLSKTITVPPLQEVLNDDVRCQFRYSVSTSLFGWDDLLSLRMRLSLADFAWKLASNEERRTECGVVAQDLLNAISYRILRTIIRHLIAAIKSLTPNDIPFVSRMIVQSLLHGCPPELTEEGNQLSVLIQPLLNAPSSSESGTPEGLSSKLNELCPACGMDVPLEDITTAVCGNGHRWARCSVTTFILSTPWVRTCVGCSRKALLPPSAQKDLPKIAQGWVVEDLLEAVQRCLFCNNGFISIL</sequence>
<evidence type="ECO:0000313" key="3">
    <source>
        <dbReference type="EMBL" id="KAG5167317.1"/>
    </source>
</evidence>
<feature type="domain" description="Transcription factor IIIC putative zinc-finger" evidence="2">
    <location>
        <begin position="693"/>
        <end position="784"/>
    </location>
</feature>
<dbReference type="GO" id="GO:0006384">
    <property type="term" value="P:transcription initiation at RNA polymerase III promoter"/>
    <property type="evidence" value="ECO:0007669"/>
    <property type="project" value="InterPro"/>
</dbReference>
<organism evidence="3">
    <name type="scientific">Psilocybe cubensis</name>
    <name type="common">Psychedelic mushroom</name>
    <name type="synonym">Stropharia cubensis</name>
    <dbReference type="NCBI Taxonomy" id="181762"/>
    <lineage>
        <taxon>Eukaryota</taxon>
        <taxon>Fungi</taxon>
        <taxon>Dikarya</taxon>
        <taxon>Basidiomycota</taxon>
        <taxon>Agaricomycotina</taxon>
        <taxon>Agaricomycetes</taxon>
        <taxon>Agaricomycetidae</taxon>
        <taxon>Agaricales</taxon>
        <taxon>Agaricineae</taxon>
        <taxon>Strophariaceae</taxon>
        <taxon>Psilocybe</taxon>
    </lineage>
</organism>
<accession>A0A8H7XUM9</accession>
<comment type="caution">
    <text evidence="3">The sequence shown here is derived from an EMBL/GenBank/DDBJ whole genome shotgun (WGS) entry which is preliminary data.</text>
</comment>